<dbReference type="NCBIfam" id="TIGR03383">
    <property type="entry name" value="urate_oxi"/>
    <property type="match status" value="1"/>
</dbReference>
<dbReference type="GO" id="GO:0004846">
    <property type="term" value="F:urate oxidase activity"/>
    <property type="evidence" value="ECO:0007669"/>
    <property type="project" value="UniProtKB-EC"/>
</dbReference>
<feature type="binding site" evidence="6">
    <location>
        <position position="249"/>
    </location>
    <ligand>
        <name>5-hydroxyisourate</name>
        <dbReference type="ChEBI" id="CHEBI:18072"/>
    </ligand>
</feature>
<feature type="binding site" evidence="6">
    <location>
        <position position="249"/>
    </location>
    <ligand>
        <name>urate</name>
        <dbReference type="ChEBI" id="CHEBI:17775"/>
    </ligand>
</feature>
<comment type="pathway">
    <text evidence="1 5">Purine metabolism; urate degradation; (S)-allantoin from urate: step 1/3.</text>
</comment>
<comment type="similarity">
    <text evidence="2 5 7">Belongs to the uricase family.</text>
</comment>
<dbReference type="PANTHER" id="PTHR42874">
    <property type="entry name" value="URICASE"/>
    <property type="match status" value="1"/>
</dbReference>
<name>A0AAW1RDM5_9CHLO</name>
<dbReference type="PRINTS" id="PR00093">
    <property type="entry name" value="URICASE"/>
</dbReference>
<feature type="binding site" evidence="6">
    <location>
        <position position="83"/>
    </location>
    <ligand>
        <name>urate</name>
        <dbReference type="ChEBI" id="CHEBI:17775"/>
    </ligand>
</feature>
<dbReference type="EC" id="1.7.3.3" evidence="5 7"/>
<feature type="binding site" evidence="6">
    <location>
        <position position="82"/>
    </location>
    <ligand>
        <name>O2</name>
        <dbReference type="ChEBI" id="CHEBI:15379"/>
    </ligand>
</feature>
<evidence type="ECO:0000313" key="10">
    <source>
        <dbReference type="Proteomes" id="UP001445335"/>
    </source>
</evidence>
<feature type="binding site" evidence="6">
    <location>
        <position position="248"/>
    </location>
    <ligand>
        <name>5-hydroxyisourate</name>
        <dbReference type="ChEBI" id="CHEBI:18072"/>
    </ligand>
</feature>
<feature type="binding site" evidence="6">
    <location>
        <position position="275"/>
    </location>
    <ligand>
        <name>urate</name>
        <dbReference type="ChEBI" id="CHEBI:17775"/>
    </ligand>
</feature>
<dbReference type="Gene3D" id="3.10.270.10">
    <property type="entry name" value="Urate Oxidase"/>
    <property type="match status" value="1"/>
</dbReference>
<reference evidence="9 10" key="1">
    <citation type="journal article" date="2024" name="Nat. Commun.">
        <title>Phylogenomics reveals the evolutionary origins of lichenization in chlorophyte algae.</title>
        <authorList>
            <person name="Puginier C."/>
            <person name="Libourel C."/>
            <person name="Otte J."/>
            <person name="Skaloud P."/>
            <person name="Haon M."/>
            <person name="Grisel S."/>
            <person name="Petersen M."/>
            <person name="Berrin J.G."/>
            <person name="Delaux P.M."/>
            <person name="Dal Grande F."/>
            <person name="Keller J."/>
        </authorList>
    </citation>
    <scope>NUCLEOTIDE SEQUENCE [LARGE SCALE GENOMIC DNA]</scope>
    <source>
        <strain evidence="9 10">SAG 245.80</strain>
    </source>
</reference>
<comment type="catalytic activity">
    <reaction evidence="5 7">
        <text>urate + O2 + H2O = 5-hydroxyisourate + H2O2</text>
        <dbReference type="Rhea" id="RHEA:21368"/>
        <dbReference type="ChEBI" id="CHEBI:15377"/>
        <dbReference type="ChEBI" id="CHEBI:15379"/>
        <dbReference type="ChEBI" id="CHEBI:16240"/>
        <dbReference type="ChEBI" id="CHEBI:17775"/>
        <dbReference type="ChEBI" id="CHEBI:18072"/>
        <dbReference type="EC" id="1.7.3.3"/>
    </reaction>
</comment>
<evidence type="ECO:0000256" key="7">
    <source>
        <dbReference type="RuleBase" id="RU004455"/>
    </source>
</evidence>
<feature type="region of interest" description="Disordered" evidence="8">
    <location>
        <begin position="1"/>
        <end position="55"/>
    </location>
</feature>
<dbReference type="Proteomes" id="UP001445335">
    <property type="component" value="Unassembled WGS sequence"/>
</dbReference>
<evidence type="ECO:0000256" key="8">
    <source>
        <dbReference type="SAM" id="MobiDB-lite"/>
    </source>
</evidence>
<accession>A0AAW1RDM5</accession>
<keyword evidence="5" id="KW-0576">Peroxisome</keyword>
<dbReference type="AlphaFoldDB" id="A0AAW1RDM5"/>
<comment type="function">
    <text evidence="5 7">Catalyzes the oxidation of uric acid to 5-hydroxyisourate, which is further processed to form (S)-allantoin.</text>
</comment>
<dbReference type="SUPFAM" id="SSF55620">
    <property type="entry name" value="Tetrahydrobiopterin biosynthesis enzymes-like"/>
    <property type="match status" value="2"/>
</dbReference>
<feature type="binding site" evidence="6">
    <location>
        <position position="202"/>
    </location>
    <ligand>
        <name>5-hydroxyisourate</name>
        <dbReference type="ChEBI" id="CHEBI:18072"/>
    </ligand>
</feature>
<feature type="binding site" evidence="6">
    <location>
        <position position="275"/>
    </location>
    <ligand>
        <name>5-hydroxyisourate</name>
        <dbReference type="ChEBI" id="CHEBI:18072"/>
    </ligand>
</feature>
<dbReference type="Pfam" id="PF01014">
    <property type="entry name" value="Uricase"/>
    <property type="match status" value="2"/>
</dbReference>
<feature type="compositionally biased region" description="Basic and acidic residues" evidence="8">
    <location>
        <begin position="32"/>
        <end position="42"/>
    </location>
</feature>
<dbReference type="InterPro" id="IPR002042">
    <property type="entry name" value="Uricase"/>
</dbReference>
<organism evidence="9 10">
    <name type="scientific">Elliptochloris bilobata</name>
    <dbReference type="NCBI Taxonomy" id="381761"/>
    <lineage>
        <taxon>Eukaryota</taxon>
        <taxon>Viridiplantae</taxon>
        <taxon>Chlorophyta</taxon>
        <taxon>core chlorophytes</taxon>
        <taxon>Trebouxiophyceae</taxon>
        <taxon>Trebouxiophyceae incertae sedis</taxon>
        <taxon>Elliptochloris clade</taxon>
        <taxon>Elliptochloris</taxon>
    </lineage>
</organism>
<dbReference type="GO" id="GO:0019628">
    <property type="term" value="P:urate catabolic process"/>
    <property type="evidence" value="ECO:0007669"/>
    <property type="project" value="TreeGrafter"/>
</dbReference>
<comment type="caution">
    <text evidence="9">The sequence shown here is derived from an EMBL/GenBank/DDBJ whole genome shotgun (WGS) entry which is preliminary data.</text>
</comment>
<dbReference type="GO" id="GO:0006145">
    <property type="term" value="P:purine nucleobase catabolic process"/>
    <property type="evidence" value="ECO:0007669"/>
    <property type="project" value="TreeGrafter"/>
</dbReference>
<feature type="binding site" evidence="6">
    <location>
        <position position="82"/>
    </location>
    <ligand>
        <name>5-hydroxyisourate</name>
        <dbReference type="ChEBI" id="CHEBI:18072"/>
    </ligand>
</feature>
<dbReference type="PANTHER" id="PTHR42874:SF1">
    <property type="entry name" value="URICASE"/>
    <property type="match status" value="1"/>
</dbReference>
<evidence type="ECO:0000313" key="9">
    <source>
        <dbReference type="EMBL" id="KAK9831871.1"/>
    </source>
</evidence>
<evidence type="ECO:0000256" key="2">
    <source>
        <dbReference type="ARBA" id="ARBA00009760"/>
    </source>
</evidence>
<feature type="binding site" evidence="6">
    <location>
        <position position="248"/>
    </location>
    <ligand>
        <name>urate</name>
        <dbReference type="ChEBI" id="CHEBI:17775"/>
    </ligand>
</feature>
<sequence length="318" mass="34042">MRLGQAHGVGHAGGGVADAPGAGPPPGSNADARQHPWPDSRKPGSGQHSWQGAAPSDAVDTLLESDMAHAFTEGSNADMTSTDTQKNTVYYIAKQCSQPCSPEEFAILLARHFVHTYPKVSKAKVWVEQAPWKRATLGGQLHKHGFSMSGSEVRTCAVSATAEGRTTVTAGAQGLRLLKTTQSGYEGFLHDRFTLLPDTRERIMASCVTASWRYTAPAAYDAAFAAARGALLEAFLGPPACGVYSPSVQHTLFQMGRLLLERVPQADSVFLNMPNLHFLPCSPVTAKFEDDVYVATSEPHGSIEATVTRGEVQPHCKL</sequence>
<feature type="binding site" evidence="6">
    <location>
        <position position="275"/>
    </location>
    <ligand>
        <name>O2</name>
        <dbReference type="ChEBI" id="CHEBI:15379"/>
    </ligand>
</feature>
<feature type="binding site" evidence="6">
    <location>
        <position position="82"/>
    </location>
    <ligand>
        <name>urate</name>
        <dbReference type="ChEBI" id="CHEBI:17775"/>
    </ligand>
</feature>
<evidence type="ECO:0000256" key="3">
    <source>
        <dbReference type="ARBA" id="ARBA00022631"/>
    </source>
</evidence>
<feature type="binding site" evidence="6">
    <location>
        <position position="83"/>
    </location>
    <ligand>
        <name>5-hydroxyisourate</name>
        <dbReference type="ChEBI" id="CHEBI:18072"/>
    </ligand>
</feature>
<feature type="binding site" evidence="6">
    <location>
        <position position="202"/>
    </location>
    <ligand>
        <name>urate</name>
        <dbReference type="ChEBI" id="CHEBI:17775"/>
    </ligand>
</feature>
<protein>
    <recommendedName>
        <fullName evidence="5 7">Uricase</fullName>
        <ecNumber evidence="5 7">1.7.3.3</ecNumber>
    </recommendedName>
    <alternativeName>
        <fullName evidence="5">Urate oxidase</fullName>
    </alternativeName>
</protein>
<gene>
    <name evidence="9" type="ORF">WJX81_004243</name>
</gene>
<comment type="subcellular location">
    <subcellularLocation>
        <location evidence="5">Peroxisome</location>
    </subcellularLocation>
</comment>
<evidence type="ECO:0000256" key="5">
    <source>
        <dbReference type="PIRNR" id="PIRNR000241"/>
    </source>
</evidence>
<keyword evidence="10" id="KW-1185">Reference proteome</keyword>
<evidence type="ECO:0000256" key="6">
    <source>
        <dbReference type="PIRSR" id="PIRSR000241-2"/>
    </source>
</evidence>
<proteinExistence type="inferred from homology"/>
<dbReference type="GO" id="GO:0005777">
    <property type="term" value="C:peroxisome"/>
    <property type="evidence" value="ECO:0007669"/>
    <property type="project" value="UniProtKB-SubCell"/>
</dbReference>
<dbReference type="EMBL" id="JALJOU010000044">
    <property type="protein sequence ID" value="KAK9831871.1"/>
    <property type="molecule type" value="Genomic_DNA"/>
</dbReference>
<keyword evidence="3 5" id="KW-0659">Purine metabolism</keyword>
<evidence type="ECO:0000256" key="1">
    <source>
        <dbReference type="ARBA" id="ARBA00004831"/>
    </source>
</evidence>
<keyword evidence="4 5" id="KW-0560">Oxidoreductase</keyword>
<dbReference type="PIRSF" id="PIRSF000241">
    <property type="entry name" value="Urate_oxidase"/>
    <property type="match status" value="1"/>
</dbReference>
<evidence type="ECO:0000256" key="4">
    <source>
        <dbReference type="ARBA" id="ARBA00023002"/>
    </source>
</evidence>